<feature type="compositionally biased region" description="Basic and acidic residues" evidence="1">
    <location>
        <begin position="780"/>
        <end position="803"/>
    </location>
</feature>
<dbReference type="RefSeq" id="XP_022133569.1">
    <property type="nucleotide sequence ID" value="XM_022277877.1"/>
</dbReference>
<organism evidence="2 8">
    <name type="scientific">Momordica charantia</name>
    <name type="common">Bitter gourd</name>
    <name type="synonym">Balsam pear</name>
    <dbReference type="NCBI Taxonomy" id="3673"/>
    <lineage>
        <taxon>Eukaryota</taxon>
        <taxon>Viridiplantae</taxon>
        <taxon>Streptophyta</taxon>
        <taxon>Embryophyta</taxon>
        <taxon>Tracheophyta</taxon>
        <taxon>Spermatophyta</taxon>
        <taxon>Magnoliopsida</taxon>
        <taxon>eudicotyledons</taxon>
        <taxon>Gunneridae</taxon>
        <taxon>Pentapetalae</taxon>
        <taxon>rosids</taxon>
        <taxon>fabids</taxon>
        <taxon>Cucurbitales</taxon>
        <taxon>Cucurbitaceae</taxon>
        <taxon>Momordiceae</taxon>
        <taxon>Momordica</taxon>
    </lineage>
</organism>
<keyword evidence="2" id="KW-1185">Reference proteome</keyword>
<feature type="region of interest" description="Disordered" evidence="1">
    <location>
        <begin position="753"/>
        <end position="827"/>
    </location>
</feature>
<feature type="region of interest" description="Disordered" evidence="1">
    <location>
        <begin position="32"/>
        <end position="86"/>
    </location>
</feature>
<evidence type="ECO:0000313" key="6">
    <source>
        <dbReference type="RefSeq" id="XP_022133573.1"/>
    </source>
</evidence>
<evidence type="ECO:0000313" key="7">
    <source>
        <dbReference type="RefSeq" id="XP_022133574.1"/>
    </source>
</evidence>
<evidence type="ECO:0000313" key="9">
    <source>
        <dbReference type="RefSeq" id="XP_022133576.1"/>
    </source>
</evidence>
<evidence type="ECO:0000313" key="8">
    <source>
        <dbReference type="RefSeq" id="XP_022133575.1"/>
    </source>
</evidence>
<dbReference type="RefSeq" id="XP_022133570.1">
    <property type="nucleotide sequence ID" value="XM_022277878.1"/>
</dbReference>
<proteinExistence type="predicted"/>
<evidence type="ECO:0000313" key="5">
    <source>
        <dbReference type="RefSeq" id="XP_022133571.1"/>
    </source>
</evidence>
<dbReference type="PANTHER" id="PTHR34536">
    <property type="entry name" value="DENTIN SIALOPHOSPHOPROTEIN-LIKE PROTEIN"/>
    <property type="match status" value="1"/>
</dbReference>
<gene>
    <name evidence="3 4 5 6 7 8 9 10" type="primary">LOC111006120</name>
</gene>
<dbReference type="PANTHER" id="PTHR34536:SF4">
    <property type="entry name" value="BTZ DOMAIN-CONTAINING PROTEIN"/>
    <property type="match status" value="1"/>
</dbReference>
<feature type="region of interest" description="Disordered" evidence="1">
    <location>
        <begin position="654"/>
        <end position="713"/>
    </location>
</feature>
<name>A0A6J1BVM7_MOMCH</name>
<dbReference type="OrthoDB" id="758862at2759"/>
<evidence type="ECO:0000313" key="4">
    <source>
        <dbReference type="RefSeq" id="XP_022133570.1"/>
    </source>
</evidence>
<dbReference type="RefSeq" id="XP_022133574.1">
    <property type="nucleotide sequence ID" value="XM_022277882.1"/>
</dbReference>
<feature type="region of interest" description="Disordered" evidence="1">
    <location>
        <begin position="841"/>
        <end position="902"/>
    </location>
</feature>
<evidence type="ECO:0000313" key="2">
    <source>
        <dbReference type="Proteomes" id="UP000504603"/>
    </source>
</evidence>
<dbReference type="GeneID" id="111006120"/>
<sequence>MAMPESEEVCFKRIGLSASDYDACLPIKKRRFPLVQSPPSPSKDISSFHPDGNLVKTEQPSSSKDISVNPNGNLMKTEQPSPSKDISSFHRDGNLIKTEQPGISATTVSSSSAVTSYELSNKNQECVFDENKGKSDTDSCYLDRFQSKIGMAGVKFQEPQPNLGDRACFSDYVDDYVEYEEKSLITEKHTLHASSEIPGGLKLSSTSLNFDPLTGNEEEEIAVKNPEEKRTSPICQVEGRAALSVGLKGHMVPKLVPENNDITLLKHSILEPVLLDLSLSKQGSSSPCVRGSIGSDYDGSILHSNRENWDLNTSMESWEGCTSDAAAVQISATQTNMDVGTYVCSSEMVEGDSPRGKQIPLDSEHRDNSINACVPSKDHLHLSLHSSYPKPTLEEDPYLSDYESDGNWDLADAVDYDDNNVEEDYEDGEVRETMLETEVEVHECEKREVERFDHADCDDKKINYVGLPDQDSFTLGLVEQEAKPEHLDVRNEDDVHTATKCKSSEQENEDLCEKEVHAVENTINEDVNRPVKATGRSQLSLYDKQDNFEGQATADKNIDGIQELISTVSQHVENAIAVDVVQNKDVALPNVKESVNSDDAKDVNGGIKNSRIINLNRASSDSTPCKVKSSFVRPVLSRTDRDFIPNMALEGANVQPQERDHTFGNTNKKISVDRHQDPSPWMNFSRRRGRNSNRLDTRSGEWNLGPNFSPETYSDQQIDYHVPGLDQNRYDIIPDGPFGGASHRGRQLLDDEGPFFHGPSRRKSPGRRHGGQGGKMVNRIHRDFSPSRCMDEGGSFDRQHGENFTRNFPDGTMDPIYARPQPPYEDDRSFFRERRNFSFQRKGFPRIDSKSPVRSRARSPGQWFPSKRSDRFCGRPGMTHRRSPNYRTDRMRSPDQRPMGGHMAARRHGFRFISPSDDMRDVGPVPPDHGHMRSIIPNRNQTERLSLRNRSYDGIDPRGRIESDELFDDPVRSGQLSGCSGGNHDDDERIFNERHEPLHSFKHPYDDSDGERFRNNAGDCSRPFRFCSENDSRISWKRR</sequence>
<evidence type="ECO:0000256" key="1">
    <source>
        <dbReference type="SAM" id="MobiDB-lite"/>
    </source>
</evidence>
<dbReference type="RefSeq" id="XP_022133573.1">
    <property type="nucleotide sequence ID" value="XM_022277881.1"/>
</dbReference>
<accession>A0A6J1BVM7</accession>
<protein>
    <submittedName>
        <fullName evidence="3 4">Uncharacterized protein LOC111006120</fullName>
    </submittedName>
</protein>
<dbReference type="KEGG" id="mcha:111006120"/>
<dbReference type="RefSeq" id="XP_022133571.1">
    <property type="nucleotide sequence ID" value="XM_022277879.1"/>
</dbReference>
<dbReference type="RefSeq" id="XP_022133577.1">
    <property type="nucleotide sequence ID" value="XM_022277885.1"/>
</dbReference>
<dbReference type="AlphaFoldDB" id="A0A6J1BVM7"/>
<feature type="compositionally biased region" description="Basic and acidic residues" evidence="1">
    <location>
        <begin position="996"/>
        <end position="1014"/>
    </location>
</feature>
<dbReference type="Proteomes" id="UP000504603">
    <property type="component" value="Unplaced"/>
</dbReference>
<feature type="compositionally biased region" description="Basic residues" evidence="1">
    <location>
        <begin position="759"/>
        <end position="770"/>
    </location>
</feature>
<evidence type="ECO:0000313" key="10">
    <source>
        <dbReference type="RefSeq" id="XP_022133577.1"/>
    </source>
</evidence>
<evidence type="ECO:0000313" key="3">
    <source>
        <dbReference type="RefSeq" id="XP_022133569.1"/>
    </source>
</evidence>
<feature type="compositionally biased region" description="Polar residues" evidence="1">
    <location>
        <begin position="56"/>
        <end position="86"/>
    </location>
</feature>
<dbReference type="RefSeq" id="XP_022133576.1">
    <property type="nucleotide sequence ID" value="XM_022277884.1"/>
</dbReference>
<reference evidence="3 4" key="1">
    <citation type="submission" date="2025-04" db="UniProtKB">
        <authorList>
            <consortium name="RefSeq"/>
        </authorList>
    </citation>
    <scope>IDENTIFICATION</scope>
    <source>
        <strain evidence="3 4">OHB3-1</strain>
    </source>
</reference>
<feature type="region of interest" description="Disordered" evidence="1">
    <location>
        <begin position="996"/>
        <end position="1018"/>
    </location>
</feature>
<dbReference type="RefSeq" id="XP_022133575.1">
    <property type="nucleotide sequence ID" value="XM_022277883.1"/>
</dbReference>